<comment type="caution">
    <text evidence="13">The sequence shown here is derived from an EMBL/GenBank/DDBJ whole genome shotgun (WGS) entry which is preliminary data.</text>
</comment>
<dbReference type="InterPro" id="IPR004506">
    <property type="entry name" value="MnmA-like"/>
</dbReference>
<accession>A0A388TKT5</accession>
<dbReference type="InterPro" id="IPR046885">
    <property type="entry name" value="MnmA-like_C"/>
</dbReference>
<evidence type="ECO:0000256" key="4">
    <source>
        <dbReference type="ARBA" id="ARBA00022694"/>
    </source>
</evidence>
<dbReference type="FunFam" id="2.30.30.280:FF:000001">
    <property type="entry name" value="tRNA-specific 2-thiouridylase MnmA"/>
    <property type="match status" value="1"/>
</dbReference>
<dbReference type="Gene3D" id="2.40.30.10">
    <property type="entry name" value="Translation factors"/>
    <property type="match status" value="1"/>
</dbReference>
<evidence type="ECO:0000256" key="6">
    <source>
        <dbReference type="ARBA" id="ARBA00022840"/>
    </source>
</evidence>
<evidence type="ECO:0000256" key="5">
    <source>
        <dbReference type="ARBA" id="ARBA00022741"/>
    </source>
</evidence>
<protein>
    <recommendedName>
        <fullName evidence="1">tRNA-uridine 2-sulfurtransferase</fullName>
        <ecNumber evidence="1">2.8.1.13</ecNumber>
    </recommendedName>
</protein>
<evidence type="ECO:0000259" key="12">
    <source>
        <dbReference type="Pfam" id="PF20259"/>
    </source>
</evidence>
<dbReference type="Pfam" id="PF20259">
    <property type="entry name" value="tRNA_Me_trans_M"/>
    <property type="match status" value="1"/>
</dbReference>
<dbReference type="PANTHER" id="PTHR11933:SF5">
    <property type="entry name" value="MITOCHONDRIAL TRNA-SPECIFIC 2-THIOURIDYLASE 1"/>
    <property type="match status" value="1"/>
</dbReference>
<dbReference type="NCBIfam" id="TIGR00420">
    <property type="entry name" value="trmU"/>
    <property type="match status" value="1"/>
</dbReference>
<dbReference type="EC" id="2.8.1.13" evidence="1"/>
<dbReference type="Gene3D" id="3.40.50.620">
    <property type="entry name" value="HUPs"/>
    <property type="match status" value="1"/>
</dbReference>
<dbReference type="Pfam" id="PF03054">
    <property type="entry name" value="tRNA_Me_trans"/>
    <property type="match status" value="1"/>
</dbReference>
<sequence>MAALLLKQAGHEVVGITMSIWKDNPQFKACAGDACFSPDEKKDIAQAQELADILEIPYHVLDCADQYQKIVLDYFKSEYLAGRTPNPCVFCNSQVKFGTLIELARASGLVFDQFATGHYSNLTSVVTLSESNKHEVRRYVLKKAADIQKDQTYFLYRLKQEQLAQVIFPLGGLTKTEVRKIAKDNNLPVSAKPDSQDFYSGDYNDLIGIPDKPGNIVDTQGKVLGTHNGYWHYTIGQRKGLGIAAESPLYVLELDACKNEVIVGCEAETLCSGLIADDLNWLISEQPEKMSAMVKIRSAQKEFPAEIIPKNNGIEVKFASPQKAVTKGQSVVVYQGDYVAGGGVITTPLSAVG</sequence>
<keyword evidence="4" id="KW-0819">tRNA processing</keyword>
<feature type="domain" description="tRNA-specific 2-thiouridylase MnmA-like C-terminal" evidence="11">
    <location>
        <begin position="273"/>
        <end position="345"/>
    </location>
</feature>
<dbReference type="PANTHER" id="PTHR11933">
    <property type="entry name" value="TRNA 5-METHYLAMINOMETHYL-2-THIOURIDYLATE -METHYLTRANSFERASE"/>
    <property type="match status" value="1"/>
</dbReference>
<comment type="catalytic activity">
    <reaction evidence="9">
        <text>S-sulfanyl-L-cysteinyl-[protein] + uridine(34) in tRNA + AH2 + ATP = 2-thiouridine(34) in tRNA + L-cysteinyl-[protein] + A + AMP + diphosphate + H(+)</text>
        <dbReference type="Rhea" id="RHEA:47032"/>
        <dbReference type="Rhea" id="RHEA-COMP:10131"/>
        <dbReference type="Rhea" id="RHEA-COMP:11726"/>
        <dbReference type="Rhea" id="RHEA-COMP:11727"/>
        <dbReference type="Rhea" id="RHEA-COMP:11728"/>
        <dbReference type="ChEBI" id="CHEBI:13193"/>
        <dbReference type="ChEBI" id="CHEBI:15378"/>
        <dbReference type="ChEBI" id="CHEBI:17499"/>
        <dbReference type="ChEBI" id="CHEBI:29950"/>
        <dbReference type="ChEBI" id="CHEBI:30616"/>
        <dbReference type="ChEBI" id="CHEBI:33019"/>
        <dbReference type="ChEBI" id="CHEBI:61963"/>
        <dbReference type="ChEBI" id="CHEBI:65315"/>
        <dbReference type="ChEBI" id="CHEBI:87170"/>
        <dbReference type="ChEBI" id="CHEBI:456215"/>
        <dbReference type="EC" id="2.8.1.13"/>
    </reaction>
</comment>
<evidence type="ECO:0000256" key="8">
    <source>
        <dbReference type="ARBA" id="ARBA00023157"/>
    </source>
</evidence>
<keyword evidence="6" id="KW-0067">ATP-binding</keyword>
<keyword evidence="7" id="KW-0694">RNA-binding</keyword>
<evidence type="ECO:0000259" key="11">
    <source>
        <dbReference type="Pfam" id="PF20258"/>
    </source>
</evidence>
<dbReference type="Proteomes" id="UP000282196">
    <property type="component" value="Unassembled WGS sequence"/>
</dbReference>
<evidence type="ECO:0000256" key="3">
    <source>
        <dbReference type="ARBA" id="ARBA00022679"/>
    </source>
</evidence>
<evidence type="ECO:0000313" key="14">
    <source>
        <dbReference type="Proteomes" id="UP000282196"/>
    </source>
</evidence>
<feature type="domain" description="tRNA-specific 2-thiouridylase MnmA-like central" evidence="12">
    <location>
        <begin position="209"/>
        <end position="264"/>
    </location>
</feature>
<dbReference type="GO" id="GO:0002143">
    <property type="term" value="P:tRNA wobble position uridine thiolation"/>
    <property type="evidence" value="ECO:0007669"/>
    <property type="project" value="TreeGrafter"/>
</dbReference>
<evidence type="ECO:0000313" key="13">
    <source>
        <dbReference type="EMBL" id="GBR77374.1"/>
    </source>
</evidence>
<evidence type="ECO:0000256" key="9">
    <source>
        <dbReference type="ARBA" id="ARBA00051542"/>
    </source>
</evidence>
<dbReference type="CDD" id="cd01998">
    <property type="entry name" value="MnmA_TRMU-like"/>
    <property type="match status" value="1"/>
</dbReference>
<reference evidence="13 14" key="1">
    <citation type="journal article" date="2019" name="ISME J.">
        <title>Genome analyses of uncultured TG2/ZB3 bacteria in 'Margulisbacteria' specifically attached to ectosymbiotic spirochetes of protists in the termite gut.</title>
        <authorList>
            <person name="Utami Y.D."/>
            <person name="Kuwahara H."/>
            <person name="Igai K."/>
            <person name="Murakami T."/>
            <person name="Sugaya K."/>
            <person name="Morikawa T."/>
            <person name="Nagura Y."/>
            <person name="Yuki M."/>
            <person name="Deevong P."/>
            <person name="Inoue T."/>
            <person name="Kihara K."/>
            <person name="Lo N."/>
            <person name="Yamada A."/>
            <person name="Ohkuma M."/>
            <person name="Hongoh Y."/>
        </authorList>
    </citation>
    <scope>NUCLEOTIDE SEQUENCE [LARGE SCALE GENOMIC DNA]</scope>
    <source>
        <strain evidence="13">RsDinE6-01</strain>
    </source>
</reference>
<comment type="function">
    <text evidence="10">Catalyzes the 2-thiolation of uridine at the wobble position (U34) of tRNA, leading to the formation of s(2)U34.</text>
</comment>
<dbReference type="Gene3D" id="2.30.30.280">
    <property type="entry name" value="Adenine nucleotide alpha hydrolases-like domains"/>
    <property type="match status" value="1"/>
</dbReference>
<keyword evidence="8" id="KW-1015">Disulfide bond</keyword>
<dbReference type="GO" id="GO:0000049">
    <property type="term" value="F:tRNA binding"/>
    <property type="evidence" value="ECO:0007669"/>
    <property type="project" value="UniProtKB-KW"/>
</dbReference>
<dbReference type="GO" id="GO:0005524">
    <property type="term" value="F:ATP binding"/>
    <property type="evidence" value="ECO:0007669"/>
    <property type="project" value="UniProtKB-KW"/>
</dbReference>
<dbReference type="AlphaFoldDB" id="A0A388TKT5"/>
<keyword evidence="2" id="KW-0820">tRNA-binding</keyword>
<name>A0A388TKT5_9BACT</name>
<evidence type="ECO:0000256" key="2">
    <source>
        <dbReference type="ARBA" id="ARBA00022555"/>
    </source>
</evidence>
<evidence type="ECO:0000256" key="7">
    <source>
        <dbReference type="ARBA" id="ARBA00022884"/>
    </source>
</evidence>
<organism evidence="13 14">
    <name type="scientific">Candidatus Termititenax dinenymphae</name>
    <dbReference type="NCBI Taxonomy" id="2218523"/>
    <lineage>
        <taxon>Bacteria</taxon>
        <taxon>Bacillati</taxon>
        <taxon>Candidatus Margulisiibacteriota</taxon>
        <taxon>Candidatus Termititenacia</taxon>
        <taxon>Candidatus Termititenacales</taxon>
        <taxon>Candidatus Termititenacaceae</taxon>
        <taxon>Candidatus Termititenax</taxon>
    </lineage>
</organism>
<keyword evidence="5" id="KW-0547">Nucleotide-binding</keyword>
<dbReference type="InterPro" id="IPR046884">
    <property type="entry name" value="MnmA-like_central"/>
</dbReference>
<dbReference type="InterPro" id="IPR023382">
    <property type="entry name" value="MnmA-like_central_sf"/>
</dbReference>
<gene>
    <name evidence="13" type="primary">mnmA</name>
    <name evidence="13" type="ORF">RDn1_033</name>
</gene>
<keyword evidence="3" id="KW-0808">Transferase</keyword>
<keyword evidence="14" id="KW-1185">Reference proteome</keyword>
<dbReference type="GO" id="GO:0103016">
    <property type="term" value="F:tRNA-uridine 2-sulfurtransferase activity"/>
    <property type="evidence" value="ECO:0007669"/>
    <property type="project" value="UniProtKB-EC"/>
</dbReference>
<evidence type="ECO:0000256" key="1">
    <source>
        <dbReference type="ARBA" id="ARBA00011949"/>
    </source>
</evidence>
<dbReference type="InterPro" id="IPR014729">
    <property type="entry name" value="Rossmann-like_a/b/a_fold"/>
</dbReference>
<dbReference type="Pfam" id="PF20258">
    <property type="entry name" value="tRNA_Me_trans_C"/>
    <property type="match status" value="1"/>
</dbReference>
<evidence type="ECO:0000256" key="10">
    <source>
        <dbReference type="ARBA" id="ARBA00056575"/>
    </source>
</evidence>
<proteinExistence type="predicted"/>
<dbReference type="SUPFAM" id="SSF52402">
    <property type="entry name" value="Adenine nucleotide alpha hydrolases-like"/>
    <property type="match status" value="1"/>
</dbReference>
<dbReference type="NCBIfam" id="NF001138">
    <property type="entry name" value="PRK00143.1"/>
    <property type="match status" value="1"/>
</dbReference>
<dbReference type="EMBL" id="BGZP01000001">
    <property type="protein sequence ID" value="GBR77374.1"/>
    <property type="molecule type" value="Genomic_DNA"/>
</dbReference>